<accession>A0AAD7CVG3</accession>
<feature type="transmembrane region" description="Helical" evidence="2">
    <location>
        <begin position="227"/>
        <end position="247"/>
    </location>
</feature>
<dbReference type="Proteomes" id="UP001221757">
    <property type="component" value="Unassembled WGS sequence"/>
</dbReference>
<dbReference type="AlphaFoldDB" id="A0AAD7CVG3"/>
<reference evidence="3" key="1">
    <citation type="submission" date="2023-03" db="EMBL/GenBank/DDBJ databases">
        <title>Massive genome expansion in bonnet fungi (Mycena s.s.) driven by repeated elements and novel gene families across ecological guilds.</title>
        <authorList>
            <consortium name="Lawrence Berkeley National Laboratory"/>
            <person name="Harder C.B."/>
            <person name="Miyauchi S."/>
            <person name="Viragh M."/>
            <person name="Kuo A."/>
            <person name="Thoen E."/>
            <person name="Andreopoulos B."/>
            <person name="Lu D."/>
            <person name="Skrede I."/>
            <person name="Drula E."/>
            <person name="Henrissat B."/>
            <person name="Morin E."/>
            <person name="Kohler A."/>
            <person name="Barry K."/>
            <person name="LaButti K."/>
            <person name="Morin E."/>
            <person name="Salamov A."/>
            <person name="Lipzen A."/>
            <person name="Mereny Z."/>
            <person name="Hegedus B."/>
            <person name="Baldrian P."/>
            <person name="Stursova M."/>
            <person name="Weitz H."/>
            <person name="Taylor A."/>
            <person name="Grigoriev I.V."/>
            <person name="Nagy L.G."/>
            <person name="Martin F."/>
            <person name="Kauserud H."/>
        </authorList>
    </citation>
    <scope>NUCLEOTIDE SEQUENCE</scope>
    <source>
        <strain evidence="3">CBHHK067</strain>
    </source>
</reference>
<dbReference type="EMBL" id="JARKIE010000212">
    <property type="protein sequence ID" value="KAJ7665792.1"/>
    <property type="molecule type" value="Genomic_DNA"/>
</dbReference>
<organism evidence="3 4">
    <name type="scientific">Mycena rosella</name>
    <name type="common">Pink bonnet</name>
    <name type="synonym">Agaricus rosellus</name>
    <dbReference type="NCBI Taxonomy" id="1033263"/>
    <lineage>
        <taxon>Eukaryota</taxon>
        <taxon>Fungi</taxon>
        <taxon>Dikarya</taxon>
        <taxon>Basidiomycota</taxon>
        <taxon>Agaricomycotina</taxon>
        <taxon>Agaricomycetes</taxon>
        <taxon>Agaricomycetidae</taxon>
        <taxon>Agaricales</taxon>
        <taxon>Marasmiineae</taxon>
        <taxon>Mycenaceae</taxon>
        <taxon>Mycena</taxon>
    </lineage>
</organism>
<keyword evidence="4" id="KW-1185">Reference proteome</keyword>
<evidence type="ECO:0000256" key="1">
    <source>
        <dbReference type="SAM" id="MobiDB-lite"/>
    </source>
</evidence>
<feature type="transmembrane region" description="Helical" evidence="2">
    <location>
        <begin position="158"/>
        <end position="180"/>
    </location>
</feature>
<evidence type="ECO:0000256" key="2">
    <source>
        <dbReference type="SAM" id="Phobius"/>
    </source>
</evidence>
<evidence type="ECO:0000313" key="3">
    <source>
        <dbReference type="EMBL" id="KAJ7665792.1"/>
    </source>
</evidence>
<sequence>MLLLPSTLPRRSSAGVSKRAHLPFNLNMYSRCRTIARRLVHNELPLGALRLVFMVLALVFSIVTGALCVKIWTKHHHSQKVLDANLPSGVSAVLGYHDVKTTSILLFVANNLVTFAVSHIVMAMLQDLFHIIPPFVLRRLNMKLPQQPISSVTLPHQAAALLVSTACFVVAAVFHTMFVFTRSGTLTVHDGAGEAPAATAAVQAVLDRLGISTRYREVQYIRISAEMPWPTVFFILGVNIVTLAAWYQFRHAPASTPTLEDSRLESVEVERASDLGDSKEEKASEMIAV</sequence>
<name>A0AAD7CVG3_MYCRO</name>
<feature type="region of interest" description="Disordered" evidence="1">
    <location>
        <begin position="270"/>
        <end position="289"/>
    </location>
</feature>
<keyword evidence="2" id="KW-0812">Transmembrane</keyword>
<keyword evidence="2" id="KW-0472">Membrane</keyword>
<keyword evidence="2" id="KW-1133">Transmembrane helix</keyword>
<protein>
    <submittedName>
        <fullName evidence="3">Uncharacterized protein</fullName>
    </submittedName>
</protein>
<feature type="transmembrane region" description="Helical" evidence="2">
    <location>
        <begin position="47"/>
        <end position="72"/>
    </location>
</feature>
<proteinExistence type="predicted"/>
<comment type="caution">
    <text evidence="3">The sequence shown here is derived from an EMBL/GenBank/DDBJ whole genome shotgun (WGS) entry which is preliminary data.</text>
</comment>
<feature type="transmembrane region" description="Helical" evidence="2">
    <location>
        <begin position="112"/>
        <end position="137"/>
    </location>
</feature>
<gene>
    <name evidence="3" type="ORF">B0H17DRAFT_1210797</name>
</gene>
<evidence type="ECO:0000313" key="4">
    <source>
        <dbReference type="Proteomes" id="UP001221757"/>
    </source>
</evidence>